<dbReference type="PhylomeDB" id="B3S774"/>
<dbReference type="Proteomes" id="UP000009022">
    <property type="component" value="Unassembled WGS sequence"/>
</dbReference>
<keyword evidence="12" id="KW-1185">Reference proteome</keyword>
<evidence type="ECO:0000313" key="12">
    <source>
        <dbReference type="Proteomes" id="UP000009022"/>
    </source>
</evidence>
<dbReference type="Gene3D" id="1.20.1070.10">
    <property type="entry name" value="Rhodopsin 7-helix transmembrane proteins"/>
    <property type="match status" value="1"/>
</dbReference>
<dbReference type="SUPFAM" id="SSF81321">
    <property type="entry name" value="Family A G protein-coupled receptor-like"/>
    <property type="match status" value="1"/>
</dbReference>
<dbReference type="PROSITE" id="PS50262">
    <property type="entry name" value="G_PROTEIN_RECEP_F1_2"/>
    <property type="match status" value="1"/>
</dbReference>
<keyword evidence="6 9" id="KW-0472">Membrane</keyword>
<feature type="transmembrane region" description="Helical" evidence="9">
    <location>
        <begin position="242"/>
        <end position="266"/>
    </location>
</feature>
<evidence type="ECO:0000256" key="7">
    <source>
        <dbReference type="ARBA" id="ARBA00023170"/>
    </source>
</evidence>
<evidence type="ECO:0000256" key="3">
    <source>
        <dbReference type="ARBA" id="ARBA00022692"/>
    </source>
</evidence>
<dbReference type="FunCoup" id="B3S774">
    <property type="interactions" value="100"/>
</dbReference>
<dbReference type="HOGENOM" id="CLU_009579_5_0_1"/>
<dbReference type="RefSeq" id="XP_002116121.1">
    <property type="nucleotide sequence ID" value="XM_002116085.1"/>
</dbReference>
<feature type="transmembrane region" description="Helical" evidence="9">
    <location>
        <begin position="181"/>
        <end position="209"/>
    </location>
</feature>
<dbReference type="InterPro" id="IPR000276">
    <property type="entry name" value="GPCR_Rhodpsn"/>
</dbReference>
<feature type="transmembrane region" description="Helical" evidence="9">
    <location>
        <begin position="281"/>
        <end position="299"/>
    </location>
</feature>
<proteinExistence type="predicted"/>
<keyword evidence="7" id="KW-0675">Receptor</keyword>
<feature type="transmembrane region" description="Helical" evidence="9">
    <location>
        <begin position="63"/>
        <end position="81"/>
    </location>
</feature>
<dbReference type="FunFam" id="1.20.1070.10:FF:000461">
    <property type="entry name" value="D(5)-like dopamine receptor"/>
    <property type="match status" value="1"/>
</dbReference>
<dbReference type="GeneID" id="6757334"/>
<accession>B3S774</accession>
<evidence type="ECO:0000256" key="4">
    <source>
        <dbReference type="ARBA" id="ARBA00022989"/>
    </source>
</evidence>
<dbReference type="GO" id="GO:0030425">
    <property type="term" value="C:dendrite"/>
    <property type="evidence" value="ECO:0000318"/>
    <property type="project" value="GO_Central"/>
</dbReference>
<dbReference type="GO" id="GO:0045202">
    <property type="term" value="C:synapse"/>
    <property type="evidence" value="ECO:0007669"/>
    <property type="project" value="GOC"/>
</dbReference>
<dbReference type="AlphaFoldDB" id="B3S774"/>
<keyword evidence="4 9" id="KW-1133">Transmembrane helix</keyword>
<dbReference type="Pfam" id="PF00001">
    <property type="entry name" value="7tm_1"/>
    <property type="match status" value="1"/>
</dbReference>
<dbReference type="PANTHER" id="PTHR24249">
    <property type="entry name" value="HISTAMINE RECEPTOR-RELATED G-PROTEIN COUPLED RECEPTOR"/>
    <property type="match status" value="1"/>
</dbReference>
<dbReference type="OrthoDB" id="6435638at2759"/>
<evidence type="ECO:0000256" key="5">
    <source>
        <dbReference type="ARBA" id="ARBA00023040"/>
    </source>
</evidence>
<evidence type="ECO:0000256" key="8">
    <source>
        <dbReference type="ARBA" id="ARBA00023224"/>
    </source>
</evidence>
<dbReference type="STRING" id="10228.B3S774"/>
<comment type="subcellular location">
    <subcellularLocation>
        <location evidence="1">Cell membrane</location>
        <topology evidence="1">Multi-pass membrane protein</topology>
    </subcellularLocation>
</comment>
<keyword evidence="3 9" id="KW-0812">Transmembrane</keyword>
<protein>
    <recommendedName>
        <fullName evidence="10">G-protein coupled receptors family 1 profile domain-containing protein</fullName>
    </recommendedName>
</protein>
<sequence>MNDIKPTSPLVAVSNYTINSTIYISLLPDSNIYAIITGLTLLTNVSMLCLVIKERKLHTMSNWILASMFCAGIAFAIAYLLPRWVIFFKWNLYHSFACLILPMTGSGLIINFNLHLALVSLDRYFCFTSPFTYQRPQSRVIAKLAIASVWVLSSFTAYIPLFTFLIPSPGKCAAQQRSEIYYNYLCTVFVILFFLPLAVLIVTYSRILWIVNNHTQRRQEGIVRSNSVTISAFHRNLRAIKYMIALIGLFILFWLPYIILFLVYYATSIASVHTLILIRNFQYLAFSYPAVNPILYVYFTPCMRHVMKKKLSRSIQSIAQILSNIA</sequence>
<dbReference type="EMBL" id="DS985253">
    <property type="protein sequence ID" value="EDV21521.1"/>
    <property type="molecule type" value="Genomic_DNA"/>
</dbReference>
<evidence type="ECO:0000256" key="1">
    <source>
        <dbReference type="ARBA" id="ARBA00004651"/>
    </source>
</evidence>
<evidence type="ECO:0000313" key="11">
    <source>
        <dbReference type="EMBL" id="EDV21521.1"/>
    </source>
</evidence>
<dbReference type="InterPro" id="IPR050569">
    <property type="entry name" value="TAAR"/>
</dbReference>
<keyword evidence="8" id="KW-0807">Transducer</keyword>
<dbReference type="InParanoid" id="B3S774"/>
<feature type="transmembrane region" description="Helical" evidence="9">
    <location>
        <begin position="140"/>
        <end position="161"/>
    </location>
</feature>
<dbReference type="GO" id="GO:0030594">
    <property type="term" value="F:neurotransmitter receptor activity"/>
    <property type="evidence" value="ECO:0000318"/>
    <property type="project" value="GO_Central"/>
</dbReference>
<feature type="domain" description="G-protein coupled receptors family 1 profile" evidence="10">
    <location>
        <begin position="43"/>
        <end position="296"/>
    </location>
</feature>
<dbReference type="InterPro" id="IPR017452">
    <property type="entry name" value="GPCR_Rhodpsn_7TM"/>
</dbReference>
<dbReference type="GO" id="GO:0004993">
    <property type="term" value="F:G protein-coupled serotonin receptor activity"/>
    <property type="evidence" value="ECO:0000318"/>
    <property type="project" value="GO_Central"/>
</dbReference>
<dbReference type="KEGG" id="tad:TRIADDRAFT_30368"/>
<dbReference type="PRINTS" id="PR00237">
    <property type="entry name" value="GPCRRHODOPSN"/>
</dbReference>
<feature type="transmembrane region" description="Helical" evidence="9">
    <location>
        <begin position="32"/>
        <end position="51"/>
    </location>
</feature>
<keyword evidence="5" id="KW-0297">G-protein coupled receptor</keyword>
<dbReference type="eggNOG" id="KOG3656">
    <property type="taxonomic scope" value="Eukaryota"/>
</dbReference>
<dbReference type="GO" id="GO:0005886">
    <property type="term" value="C:plasma membrane"/>
    <property type="evidence" value="ECO:0000318"/>
    <property type="project" value="GO_Central"/>
</dbReference>
<dbReference type="CTD" id="6757334"/>
<name>B3S774_TRIAD</name>
<evidence type="ECO:0000256" key="9">
    <source>
        <dbReference type="SAM" id="Phobius"/>
    </source>
</evidence>
<dbReference type="GO" id="GO:0007268">
    <property type="term" value="P:chemical synaptic transmission"/>
    <property type="evidence" value="ECO:0000318"/>
    <property type="project" value="GO_Central"/>
</dbReference>
<dbReference type="CDD" id="cd00637">
    <property type="entry name" value="7tm_classA_rhodopsin-like"/>
    <property type="match status" value="1"/>
</dbReference>
<evidence type="ECO:0000256" key="2">
    <source>
        <dbReference type="ARBA" id="ARBA00022475"/>
    </source>
</evidence>
<evidence type="ECO:0000256" key="6">
    <source>
        <dbReference type="ARBA" id="ARBA00023136"/>
    </source>
</evidence>
<feature type="transmembrane region" description="Helical" evidence="9">
    <location>
        <begin position="93"/>
        <end position="119"/>
    </location>
</feature>
<dbReference type="PANTHER" id="PTHR24249:SF372">
    <property type="entry name" value="G-PROTEIN COUPLED RECEPTORS FAMILY 1 PROFILE DOMAIN-CONTAINING PROTEIN"/>
    <property type="match status" value="1"/>
</dbReference>
<dbReference type="GO" id="GO:0007187">
    <property type="term" value="P:G protein-coupled receptor signaling pathway, coupled to cyclic nucleotide second messenger"/>
    <property type="evidence" value="ECO:0000318"/>
    <property type="project" value="GO_Central"/>
</dbReference>
<keyword evidence="2" id="KW-1003">Cell membrane</keyword>
<evidence type="ECO:0000259" key="10">
    <source>
        <dbReference type="PROSITE" id="PS50262"/>
    </source>
</evidence>
<reference evidence="11 12" key="1">
    <citation type="journal article" date="2008" name="Nature">
        <title>The Trichoplax genome and the nature of placozoans.</title>
        <authorList>
            <person name="Srivastava M."/>
            <person name="Begovic E."/>
            <person name="Chapman J."/>
            <person name="Putnam N.H."/>
            <person name="Hellsten U."/>
            <person name="Kawashima T."/>
            <person name="Kuo A."/>
            <person name="Mitros T."/>
            <person name="Salamov A."/>
            <person name="Carpenter M.L."/>
            <person name="Signorovitch A.Y."/>
            <person name="Moreno M.A."/>
            <person name="Kamm K."/>
            <person name="Grimwood J."/>
            <person name="Schmutz J."/>
            <person name="Shapiro H."/>
            <person name="Grigoriev I.V."/>
            <person name="Buss L.W."/>
            <person name="Schierwater B."/>
            <person name="Dellaporta S.L."/>
            <person name="Rokhsar D.S."/>
        </authorList>
    </citation>
    <scope>NUCLEOTIDE SEQUENCE [LARGE SCALE GENOMIC DNA]</scope>
    <source>
        <strain evidence="11 12">Grell-BS-1999</strain>
    </source>
</reference>
<organism evidence="11 12">
    <name type="scientific">Trichoplax adhaerens</name>
    <name type="common">Trichoplax reptans</name>
    <dbReference type="NCBI Taxonomy" id="10228"/>
    <lineage>
        <taxon>Eukaryota</taxon>
        <taxon>Metazoa</taxon>
        <taxon>Placozoa</taxon>
        <taxon>Uniplacotomia</taxon>
        <taxon>Trichoplacea</taxon>
        <taxon>Trichoplacidae</taxon>
        <taxon>Trichoplax</taxon>
    </lineage>
</organism>
<gene>
    <name evidence="11" type="ORF">TRIADDRAFT_30368</name>
</gene>